<proteinExistence type="predicted"/>
<dbReference type="InterPro" id="IPR058997">
    <property type="entry name" value="YycE-like_C"/>
</dbReference>
<keyword evidence="3" id="KW-1185">Reference proteome</keyword>
<dbReference type="PROSITE" id="PS51819">
    <property type="entry name" value="VOC"/>
    <property type="match status" value="1"/>
</dbReference>
<dbReference type="AlphaFoldDB" id="A0A7X6HY46"/>
<dbReference type="CDD" id="cd06587">
    <property type="entry name" value="VOC"/>
    <property type="match status" value="1"/>
</dbReference>
<dbReference type="Pfam" id="PF22659">
    <property type="entry name" value="YycE-like_C"/>
    <property type="match status" value="1"/>
</dbReference>
<dbReference type="Pfam" id="PF22658">
    <property type="entry name" value="YycE-like_N"/>
    <property type="match status" value="1"/>
</dbReference>
<dbReference type="RefSeq" id="WP_167968522.1">
    <property type="nucleotide sequence ID" value="NZ_BHZG01000102.1"/>
</dbReference>
<reference evidence="2 3" key="1">
    <citation type="submission" date="2020-03" db="EMBL/GenBank/DDBJ databases">
        <title>Draft genome of Streptomyces sp. ventii, isolated from the Axial Seamount in the Pacific Ocean, and resequencing of the two type strains Streptomyces lonarensis strain NCL 716 and Streptomyces bohaiensis strain 11A07.</title>
        <authorList>
            <person name="Loughran R.M."/>
            <person name="Pfannmuller K.M."/>
            <person name="Wasson B.J."/>
            <person name="Deadmond M.C."/>
            <person name="Paddock B.E."/>
            <person name="Koyack M.J."/>
            <person name="Gallegos D.A."/>
            <person name="Mitchell E.A."/>
            <person name="Ushijima B."/>
            <person name="Saw J.H."/>
            <person name="Mcphail K.L."/>
            <person name="Videau P."/>
        </authorList>
    </citation>
    <scope>NUCLEOTIDE SEQUENCE [LARGE SCALE GENOMIC DNA]</scope>
    <source>
        <strain evidence="2 3">NCL716</strain>
    </source>
</reference>
<name>A0A7X6HY46_9ACTN</name>
<dbReference type="InterPro" id="IPR058998">
    <property type="entry name" value="YycE-like_N"/>
</dbReference>
<evidence type="ECO:0000313" key="3">
    <source>
        <dbReference type="Proteomes" id="UP000578686"/>
    </source>
</evidence>
<dbReference type="InterPro" id="IPR029068">
    <property type="entry name" value="Glyas_Bleomycin-R_OHBP_Dase"/>
</dbReference>
<dbReference type="Proteomes" id="UP000578686">
    <property type="component" value="Unassembled WGS sequence"/>
</dbReference>
<evidence type="ECO:0000313" key="2">
    <source>
        <dbReference type="EMBL" id="NJQ05231.1"/>
    </source>
</evidence>
<dbReference type="EMBL" id="JAAVJD010000030">
    <property type="protein sequence ID" value="NJQ05231.1"/>
    <property type="molecule type" value="Genomic_DNA"/>
</dbReference>
<feature type="domain" description="VOC" evidence="1">
    <location>
        <begin position="2"/>
        <end position="130"/>
    </location>
</feature>
<organism evidence="2 3">
    <name type="scientific">Streptomyces lonarensis</name>
    <dbReference type="NCBI Taxonomy" id="700599"/>
    <lineage>
        <taxon>Bacteria</taxon>
        <taxon>Bacillati</taxon>
        <taxon>Actinomycetota</taxon>
        <taxon>Actinomycetes</taxon>
        <taxon>Kitasatosporales</taxon>
        <taxon>Streptomycetaceae</taxon>
        <taxon>Streptomyces</taxon>
    </lineage>
</organism>
<protein>
    <submittedName>
        <fullName evidence="2">VOC family protein</fullName>
    </submittedName>
</protein>
<dbReference type="SUPFAM" id="SSF54593">
    <property type="entry name" value="Glyoxalase/Bleomycin resistance protein/Dihydroxybiphenyl dioxygenase"/>
    <property type="match status" value="1"/>
</dbReference>
<dbReference type="InterPro" id="IPR037523">
    <property type="entry name" value="VOC_core"/>
</dbReference>
<gene>
    <name evidence="2" type="ORF">HCN56_06490</name>
</gene>
<sequence>MIESHCTIRIGRPSLDLDAAERFYVRGLGLSVLYRATGRPEAGERDLLMVGPENAAWHLELTASEHDVVVPAPTPEDLLVVYLGKPVSESFVARATEHGGTVVPSHNPYWDRQGVTLRDPDGYRIVLTERRWSS</sequence>
<dbReference type="Gene3D" id="3.10.180.10">
    <property type="entry name" value="2,3-Dihydroxybiphenyl 1,2-Dioxygenase, domain 1"/>
    <property type="match status" value="1"/>
</dbReference>
<comment type="caution">
    <text evidence="2">The sequence shown here is derived from an EMBL/GenBank/DDBJ whole genome shotgun (WGS) entry which is preliminary data.</text>
</comment>
<evidence type="ECO:0000259" key="1">
    <source>
        <dbReference type="PROSITE" id="PS51819"/>
    </source>
</evidence>
<accession>A0A7X6HY46</accession>